<gene>
    <name evidence="1" type="ORF">STAS_09206</name>
</gene>
<dbReference type="Proteomes" id="UP000325081">
    <property type="component" value="Unassembled WGS sequence"/>
</dbReference>
<organism evidence="1 2">
    <name type="scientific">Striga asiatica</name>
    <name type="common">Asiatic witchweed</name>
    <name type="synonym">Buchnera asiatica</name>
    <dbReference type="NCBI Taxonomy" id="4170"/>
    <lineage>
        <taxon>Eukaryota</taxon>
        <taxon>Viridiplantae</taxon>
        <taxon>Streptophyta</taxon>
        <taxon>Embryophyta</taxon>
        <taxon>Tracheophyta</taxon>
        <taxon>Spermatophyta</taxon>
        <taxon>Magnoliopsida</taxon>
        <taxon>eudicotyledons</taxon>
        <taxon>Gunneridae</taxon>
        <taxon>Pentapetalae</taxon>
        <taxon>asterids</taxon>
        <taxon>lamiids</taxon>
        <taxon>Lamiales</taxon>
        <taxon>Orobanchaceae</taxon>
        <taxon>Buchnereae</taxon>
        <taxon>Striga</taxon>
    </lineage>
</organism>
<accession>A0A5A7PLA1</accession>
<dbReference type="AlphaFoldDB" id="A0A5A7PLA1"/>
<reference evidence="2" key="1">
    <citation type="journal article" date="2019" name="Curr. Biol.">
        <title>Genome Sequence of Striga asiatica Provides Insight into the Evolution of Plant Parasitism.</title>
        <authorList>
            <person name="Yoshida S."/>
            <person name="Kim S."/>
            <person name="Wafula E.K."/>
            <person name="Tanskanen J."/>
            <person name="Kim Y.M."/>
            <person name="Honaas L."/>
            <person name="Yang Z."/>
            <person name="Spallek T."/>
            <person name="Conn C.E."/>
            <person name="Ichihashi Y."/>
            <person name="Cheong K."/>
            <person name="Cui S."/>
            <person name="Der J.P."/>
            <person name="Gundlach H."/>
            <person name="Jiao Y."/>
            <person name="Hori C."/>
            <person name="Ishida J.K."/>
            <person name="Kasahara H."/>
            <person name="Kiba T."/>
            <person name="Kim M.S."/>
            <person name="Koo N."/>
            <person name="Laohavisit A."/>
            <person name="Lee Y.H."/>
            <person name="Lumba S."/>
            <person name="McCourt P."/>
            <person name="Mortimer J.C."/>
            <person name="Mutuku J.M."/>
            <person name="Nomura T."/>
            <person name="Sasaki-Sekimoto Y."/>
            <person name="Seto Y."/>
            <person name="Wang Y."/>
            <person name="Wakatake T."/>
            <person name="Sakakibara H."/>
            <person name="Demura T."/>
            <person name="Yamaguchi S."/>
            <person name="Yoneyama K."/>
            <person name="Manabe R.I."/>
            <person name="Nelson D.C."/>
            <person name="Schulman A.H."/>
            <person name="Timko M.P."/>
            <person name="dePamphilis C.W."/>
            <person name="Choi D."/>
            <person name="Shirasu K."/>
        </authorList>
    </citation>
    <scope>NUCLEOTIDE SEQUENCE [LARGE SCALE GENOMIC DNA]</scope>
    <source>
        <strain evidence="2">cv. UVA1</strain>
    </source>
</reference>
<sequence length="180" mass="20433">MNFLMQNTLTQYELDHHECNIDHEHNLDQEHKSQAENQLKTPVEPLSFMEMLKFLQIFNSKNEGSMVDARVATDARAGRKLSINVMTGLMPLASPNSRFDMGSAFQSDFELASGCRPWAHLLYQGFMISSTVARRRGPEVEHDDAWKNDQKWSLSCYEPAVALLGDEQGVPNMACDHRTS</sequence>
<proteinExistence type="predicted"/>
<name>A0A5A7PLA1_STRAF</name>
<keyword evidence="2" id="KW-1185">Reference proteome</keyword>
<evidence type="ECO:0000313" key="1">
    <source>
        <dbReference type="EMBL" id="GER33097.1"/>
    </source>
</evidence>
<comment type="caution">
    <text evidence="1">The sequence shown here is derived from an EMBL/GenBank/DDBJ whole genome shotgun (WGS) entry which is preliminary data.</text>
</comment>
<evidence type="ECO:0000313" key="2">
    <source>
        <dbReference type="Proteomes" id="UP000325081"/>
    </source>
</evidence>
<protein>
    <submittedName>
        <fullName evidence="1">DNA replication licensing factor Mcm6</fullName>
    </submittedName>
</protein>
<dbReference type="EMBL" id="BKCP01004672">
    <property type="protein sequence ID" value="GER33097.1"/>
    <property type="molecule type" value="Genomic_DNA"/>
</dbReference>